<dbReference type="EMBL" id="CAADFV010000132">
    <property type="protein sequence ID" value="VFK67108.1"/>
    <property type="molecule type" value="Genomic_DNA"/>
</dbReference>
<accession>A0A450ZWB1</accession>
<reference evidence="1" key="1">
    <citation type="submission" date="2019-02" db="EMBL/GenBank/DDBJ databases">
        <authorList>
            <person name="Gruber-Vodicka R. H."/>
            <person name="Seah K. B. B."/>
        </authorList>
    </citation>
    <scope>NUCLEOTIDE SEQUENCE</scope>
    <source>
        <strain evidence="2">BECK_BY2</strain>
        <strain evidence="1">BECK_BY3</strain>
    </source>
</reference>
<protein>
    <submittedName>
        <fullName evidence="1">Uncharacterized protein</fullName>
    </submittedName>
</protein>
<sequence length="144" mass="16639">MYLCTRQFLSEFRHSPNPLDDYVAPVTGDRIRVAQLSDLHLRLDKRKQSEQLTEHVEDLSDLITAWKDKQHAPSSEFHGFIVSGDLIDASYIGDNFQKDAEECTRKHHIFSTRFICQAAQKLGIGKEDKDTKKRCLDVSEKQNF</sequence>
<name>A0A450ZWB1_9GAMM</name>
<evidence type="ECO:0000313" key="1">
    <source>
        <dbReference type="EMBL" id="VFK58089.1"/>
    </source>
</evidence>
<proteinExistence type="predicted"/>
<dbReference type="EMBL" id="CAADFY010000135">
    <property type="protein sequence ID" value="VFK58089.1"/>
    <property type="molecule type" value="Genomic_DNA"/>
</dbReference>
<gene>
    <name evidence="2" type="ORF">BECKTUN1418E_GA0071001_11325</name>
    <name evidence="1" type="ORF">BECKTUN1418F_GA0071002_11355</name>
</gene>
<organism evidence="1">
    <name type="scientific">Candidatus Kentrum sp. TUN</name>
    <dbReference type="NCBI Taxonomy" id="2126343"/>
    <lineage>
        <taxon>Bacteria</taxon>
        <taxon>Pseudomonadati</taxon>
        <taxon>Pseudomonadota</taxon>
        <taxon>Gammaproteobacteria</taxon>
        <taxon>Candidatus Kentrum</taxon>
    </lineage>
</organism>
<evidence type="ECO:0000313" key="2">
    <source>
        <dbReference type="EMBL" id="VFK67108.1"/>
    </source>
</evidence>
<dbReference type="AlphaFoldDB" id="A0A450ZWB1"/>